<feature type="region of interest" description="Disordered" evidence="11">
    <location>
        <begin position="864"/>
        <end position="906"/>
    </location>
</feature>
<feature type="domain" description="ABC transporter" evidence="13">
    <location>
        <begin position="600"/>
        <end position="852"/>
    </location>
</feature>
<dbReference type="PANTHER" id="PTHR24223">
    <property type="entry name" value="ATP-BINDING CASSETTE SUB-FAMILY C"/>
    <property type="match status" value="1"/>
</dbReference>
<evidence type="ECO:0000313" key="16">
    <source>
        <dbReference type="Proteomes" id="UP000701801"/>
    </source>
</evidence>
<feature type="transmembrane region" description="Helical" evidence="12">
    <location>
        <begin position="164"/>
        <end position="183"/>
    </location>
</feature>
<feature type="transmembrane region" description="Helical" evidence="12">
    <location>
        <begin position="1209"/>
        <end position="1230"/>
    </location>
</feature>
<comment type="caution">
    <text evidence="15">The sequence shown here is derived from an EMBL/GenBank/DDBJ whole genome shotgun (WGS) entry which is preliminary data.</text>
</comment>
<dbReference type="SUPFAM" id="SSF52540">
    <property type="entry name" value="P-loop containing nucleoside triphosphate hydrolases"/>
    <property type="match status" value="2"/>
</dbReference>
<feature type="transmembrane region" description="Helical" evidence="12">
    <location>
        <begin position="515"/>
        <end position="539"/>
    </location>
</feature>
<gene>
    <name evidence="15" type="ORF">HYALB_00012153</name>
</gene>
<dbReference type="SUPFAM" id="SSF90123">
    <property type="entry name" value="ABC transporter transmembrane region"/>
    <property type="match status" value="2"/>
</dbReference>
<dbReference type="OrthoDB" id="6500128at2759"/>
<dbReference type="CDD" id="cd18596">
    <property type="entry name" value="ABC_6TM_VMR1_D1_like"/>
    <property type="match status" value="1"/>
</dbReference>
<evidence type="ECO:0000256" key="5">
    <source>
        <dbReference type="ARBA" id="ARBA00022737"/>
    </source>
</evidence>
<dbReference type="CDD" id="cd03244">
    <property type="entry name" value="ABCC_MRP_domain2"/>
    <property type="match status" value="1"/>
</dbReference>
<dbReference type="CDD" id="cd03250">
    <property type="entry name" value="ABCC_MRP_domain1"/>
    <property type="match status" value="1"/>
</dbReference>
<name>A0A9N9Q7R6_9HELO</name>
<dbReference type="FunFam" id="1.20.1560.10:FF:000013">
    <property type="entry name" value="ABC transporter C family member 2"/>
    <property type="match status" value="1"/>
</dbReference>
<feature type="transmembrane region" description="Helical" evidence="12">
    <location>
        <begin position="1097"/>
        <end position="1117"/>
    </location>
</feature>
<sequence length="1551" mass="172911">MLQLDARSLVAGAAGVVLTFLLTLPSTLTLWKLLGSGKARQDTYEDKDGIATKESLAKYTAKVPKIWISILTVLGLLTSIALAILATLDSNQWMLLENWLNVAQWSLLVVQMICISAIRHPPQSYRLGLFFALSSIILLATQLFQDQLVAQDAKVDISSLTISLHIVKLFVVLFAGIGSVCIPRRPEVYHGGKCVDGMLTTSALGRYTFSWVDDLIHLARYRGRIFDKDLRAMDHYTRAQDLSNAWGQRTHTRRLWIEVIMTHKAAFIRQWALTLSQAFGVFTPQFIIFRILQILEKRGTGQKVGSEAWIWVVTLTSTTIAISCIESWMYWICWSELAFPIRSQLSSLIFQKALRRKDVKGLSKAYKKANTSDPKENGEGTDSEGKQATVNLIGIDAKRVSDFCSFNNYFPGSFFKLTISFTFLINIIGWVPLLCGVAAMCAILPLNIYFSKRYSAAQDRVTKLRDSKLVVITEALQGIRQIKFSALETNWHDKIGKVRNRELAEQWNVFKNDSVLLFCWIVSPIAFSATSLGVYSWIYGNLEPSIAFTAISIFASLETTLSIIPELSTNLIDAKISIDRIQKFLDAPEVSENKNDGPEIVFDAVSIAWPSDEEKRDGDERYVLRDINLTFPAKELSVISGKTGSGKSLMLAAILGEVDVLSGKLTIPRPPPAHERHDVLATKENWIIPSSIAFVAQIPWIENASIRDNILFCLPLDETRYWKVIEVCALKQDLAMLADGENTEIGANGINLSGGQRWRVTLARALYSRAGILVLDDIFSAVDAHVGRYIFEKALTGLLGVGRTRILVTHHVALVKPKAKYIVELGDETVEQCGLVQELEVDGILQKIISHEETPQEILQDQEMTAVNSEHSSDEDASSVHHAGPVESTKVTSKKPTPRKFVEDEKREEGAVKTAVYMTYINTSGGLRFWGVVLIAFACAQAMVTARTWWLRIWTHDSQRTSSIHTFAYTLQLPDLAPAPTSNTAVKMEQSPHSLGFYLGIYVALSIVNAIVGTFKYWYVFTGSLRASRQLFDRMCFTILTTPMRFMDTVPMGRIINRFTTDFQVVDSRLGLEMNFCAHNTFLLLGIMVAGCLVSPWVILLSLLLMGVCIYIAIVYIKAAREVKRLESIARSPVLDQLGSAIAGVGTIRAFDKADTYITRMFAKIDAHTEAFWHLWVFNRWMGWRMSFVSGLFSSFICVVVLLSKDIDASLAGFALSFSIQYSLTVFWAIRHYTNVELHMNAAERIVEYSNLPTESRQGIKPPAHWPAEGVLEVNDLVIGYAPDLDPVLNGVTFRIERNERVGVVGRTGAGKSSLTLALFRFLEARSGSIHIDGIDISRLRLYNLRKALTIIPQDPVLFSGTIRSNLDPFNRYRDGALNDALLRVHLVESSLVASLAEVFSLSDSDQSNKNVNPFTDLSSPITEGGLNLSQGQRQLLCLARAIISRPKIMVLDEATSAVDMETDALIQRSIREEFTRSTLLVIAHRLITIVDFDKILVLDAGKVVEFGKPKELMEIEGGVFRGMVEESGERVKLEAVINGQGARAKAGAFK</sequence>
<dbReference type="InterPro" id="IPR011527">
    <property type="entry name" value="ABC1_TM_dom"/>
</dbReference>
<evidence type="ECO:0000256" key="9">
    <source>
        <dbReference type="ARBA" id="ARBA00023136"/>
    </source>
</evidence>
<protein>
    <submittedName>
        <fullName evidence="15">Uncharacterized protein</fullName>
    </submittedName>
</protein>
<dbReference type="PROSITE" id="PS50929">
    <property type="entry name" value="ABC_TM1F"/>
    <property type="match status" value="2"/>
</dbReference>
<evidence type="ECO:0000256" key="1">
    <source>
        <dbReference type="ARBA" id="ARBA00004141"/>
    </source>
</evidence>
<feature type="transmembrane region" description="Helical" evidence="12">
    <location>
        <begin position="927"/>
        <end position="950"/>
    </location>
</feature>
<feature type="transmembrane region" description="Helical" evidence="12">
    <location>
        <begin position="997"/>
        <end position="1019"/>
    </location>
</feature>
<feature type="domain" description="ABC transporter" evidence="13">
    <location>
        <begin position="1272"/>
        <end position="1526"/>
    </location>
</feature>
<dbReference type="GO" id="GO:0140359">
    <property type="term" value="F:ABC-type transporter activity"/>
    <property type="evidence" value="ECO:0007669"/>
    <property type="project" value="InterPro"/>
</dbReference>
<keyword evidence="5" id="KW-0677">Repeat</keyword>
<keyword evidence="8 12" id="KW-1133">Transmembrane helix</keyword>
<organism evidence="15 16">
    <name type="scientific">Hymenoscyphus albidus</name>
    <dbReference type="NCBI Taxonomy" id="595503"/>
    <lineage>
        <taxon>Eukaryota</taxon>
        <taxon>Fungi</taxon>
        <taxon>Dikarya</taxon>
        <taxon>Ascomycota</taxon>
        <taxon>Pezizomycotina</taxon>
        <taxon>Leotiomycetes</taxon>
        <taxon>Helotiales</taxon>
        <taxon>Helotiaceae</taxon>
        <taxon>Hymenoscyphus</taxon>
    </lineage>
</organism>
<feature type="transmembrane region" description="Helical" evidence="12">
    <location>
        <begin position="125"/>
        <end position="144"/>
    </location>
</feature>
<evidence type="ECO:0000256" key="3">
    <source>
        <dbReference type="ARBA" id="ARBA00022448"/>
    </source>
</evidence>
<feature type="transmembrane region" description="Helical" evidence="12">
    <location>
        <begin position="6"/>
        <end position="31"/>
    </location>
</feature>
<dbReference type="GO" id="GO:0016887">
    <property type="term" value="F:ATP hydrolysis activity"/>
    <property type="evidence" value="ECO:0007669"/>
    <property type="project" value="InterPro"/>
</dbReference>
<feature type="domain" description="ABC transmembrane type-1" evidence="14">
    <location>
        <begin position="932"/>
        <end position="1238"/>
    </location>
</feature>
<dbReference type="GO" id="GO:0016020">
    <property type="term" value="C:membrane"/>
    <property type="evidence" value="ECO:0007669"/>
    <property type="project" value="UniProtKB-SubCell"/>
</dbReference>
<dbReference type="InterPro" id="IPR003593">
    <property type="entry name" value="AAA+_ATPase"/>
</dbReference>
<dbReference type="GO" id="GO:0005737">
    <property type="term" value="C:cytoplasm"/>
    <property type="evidence" value="ECO:0007669"/>
    <property type="project" value="UniProtKB-ARBA"/>
</dbReference>
<evidence type="ECO:0000256" key="10">
    <source>
        <dbReference type="ARBA" id="ARBA00023180"/>
    </source>
</evidence>
<dbReference type="Pfam" id="PF00005">
    <property type="entry name" value="ABC_tran"/>
    <property type="match status" value="2"/>
</dbReference>
<dbReference type="InterPro" id="IPR050173">
    <property type="entry name" value="ABC_transporter_C-like"/>
</dbReference>
<dbReference type="PANTHER" id="PTHR24223:SF456">
    <property type="entry name" value="MULTIDRUG RESISTANCE-ASSOCIATED PROTEIN LETHAL(2)03659"/>
    <property type="match status" value="1"/>
</dbReference>
<dbReference type="EMBL" id="CAJVRM010000202">
    <property type="protein sequence ID" value="CAG8977041.1"/>
    <property type="molecule type" value="Genomic_DNA"/>
</dbReference>
<evidence type="ECO:0000256" key="12">
    <source>
        <dbReference type="SAM" id="Phobius"/>
    </source>
</evidence>
<feature type="transmembrane region" description="Helical" evidence="12">
    <location>
        <begin position="423"/>
        <end position="450"/>
    </location>
</feature>
<dbReference type="InterPro" id="IPR017871">
    <property type="entry name" value="ABC_transporter-like_CS"/>
</dbReference>
<dbReference type="FunFam" id="3.40.50.300:FF:000610">
    <property type="entry name" value="Multidrug resistance-associated ABC transporter"/>
    <property type="match status" value="1"/>
</dbReference>
<comment type="similarity">
    <text evidence="2">Belongs to the ABC transporter superfamily. ABCC family. Conjugate transporter (TC 3.A.1.208) subfamily.</text>
</comment>
<evidence type="ECO:0000256" key="4">
    <source>
        <dbReference type="ARBA" id="ARBA00022692"/>
    </source>
</evidence>
<keyword evidence="6" id="KW-0547">Nucleotide-binding</keyword>
<dbReference type="PROSITE" id="PS50893">
    <property type="entry name" value="ABC_TRANSPORTER_2"/>
    <property type="match status" value="2"/>
</dbReference>
<evidence type="ECO:0000256" key="8">
    <source>
        <dbReference type="ARBA" id="ARBA00022989"/>
    </source>
</evidence>
<dbReference type="FunFam" id="3.40.50.300:FF:000825">
    <property type="entry name" value="ABC bile acid transporter"/>
    <property type="match status" value="1"/>
</dbReference>
<feature type="transmembrane region" description="Helical" evidence="12">
    <location>
        <begin position="66"/>
        <end position="87"/>
    </location>
</feature>
<keyword evidence="10" id="KW-0325">Glycoprotein</keyword>
<comment type="subcellular location">
    <subcellularLocation>
        <location evidence="1">Membrane</location>
        <topology evidence="1">Multi-pass membrane protein</topology>
    </subcellularLocation>
</comment>
<feature type="domain" description="ABC transmembrane type-1" evidence="14">
    <location>
        <begin position="390"/>
        <end position="573"/>
    </location>
</feature>
<evidence type="ECO:0000313" key="15">
    <source>
        <dbReference type="EMBL" id="CAG8977041.1"/>
    </source>
</evidence>
<reference evidence="15" key="1">
    <citation type="submission" date="2021-07" db="EMBL/GenBank/DDBJ databases">
        <authorList>
            <person name="Durling M."/>
        </authorList>
    </citation>
    <scope>NUCLEOTIDE SEQUENCE</scope>
</reference>
<dbReference type="GO" id="GO:0005524">
    <property type="term" value="F:ATP binding"/>
    <property type="evidence" value="ECO:0007669"/>
    <property type="project" value="UniProtKB-KW"/>
</dbReference>
<feature type="region of interest" description="Disordered" evidence="11">
    <location>
        <begin position="365"/>
        <end position="385"/>
    </location>
</feature>
<keyword evidence="4 12" id="KW-0812">Transmembrane</keyword>
<dbReference type="PROSITE" id="PS00211">
    <property type="entry name" value="ABC_TRANSPORTER_1"/>
    <property type="match status" value="1"/>
</dbReference>
<dbReference type="Gene3D" id="3.40.50.300">
    <property type="entry name" value="P-loop containing nucleotide triphosphate hydrolases"/>
    <property type="match status" value="2"/>
</dbReference>
<dbReference type="Pfam" id="PF00664">
    <property type="entry name" value="ABC_membrane"/>
    <property type="match status" value="2"/>
</dbReference>
<evidence type="ECO:0000259" key="13">
    <source>
        <dbReference type="PROSITE" id="PS50893"/>
    </source>
</evidence>
<evidence type="ECO:0000256" key="6">
    <source>
        <dbReference type="ARBA" id="ARBA00022741"/>
    </source>
</evidence>
<keyword evidence="7" id="KW-0067">ATP-binding</keyword>
<accession>A0A9N9Q7R6</accession>
<dbReference type="InterPro" id="IPR027417">
    <property type="entry name" value="P-loop_NTPase"/>
</dbReference>
<feature type="transmembrane region" description="Helical" evidence="12">
    <location>
        <begin position="1184"/>
        <end position="1203"/>
    </location>
</feature>
<evidence type="ECO:0000256" key="7">
    <source>
        <dbReference type="ARBA" id="ARBA00022840"/>
    </source>
</evidence>
<keyword evidence="3" id="KW-0813">Transport</keyword>
<evidence type="ECO:0000256" key="2">
    <source>
        <dbReference type="ARBA" id="ARBA00009726"/>
    </source>
</evidence>
<feature type="transmembrane region" description="Helical" evidence="12">
    <location>
        <begin position="308"/>
        <end position="331"/>
    </location>
</feature>
<dbReference type="Proteomes" id="UP000701801">
    <property type="component" value="Unassembled WGS sequence"/>
</dbReference>
<keyword evidence="9 12" id="KW-0472">Membrane</keyword>
<dbReference type="Gene3D" id="1.20.1560.10">
    <property type="entry name" value="ABC transporter type 1, transmembrane domain"/>
    <property type="match status" value="2"/>
</dbReference>
<dbReference type="CDD" id="cd18604">
    <property type="entry name" value="ABC_6TM_VMR1_D2_like"/>
    <property type="match status" value="1"/>
</dbReference>
<dbReference type="InterPro" id="IPR036640">
    <property type="entry name" value="ABC1_TM_sf"/>
</dbReference>
<dbReference type="SMART" id="SM00382">
    <property type="entry name" value="AAA"/>
    <property type="match status" value="2"/>
</dbReference>
<evidence type="ECO:0000259" key="14">
    <source>
        <dbReference type="PROSITE" id="PS50929"/>
    </source>
</evidence>
<evidence type="ECO:0000256" key="11">
    <source>
        <dbReference type="SAM" id="MobiDB-lite"/>
    </source>
</evidence>
<dbReference type="InterPro" id="IPR003439">
    <property type="entry name" value="ABC_transporter-like_ATP-bd"/>
</dbReference>
<proteinExistence type="inferred from homology"/>
<keyword evidence="16" id="KW-1185">Reference proteome</keyword>